<keyword evidence="4" id="KW-1185">Reference proteome</keyword>
<keyword evidence="1" id="KW-0812">Transmembrane</keyword>
<feature type="transmembrane region" description="Helical" evidence="1">
    <location>
        <begin position="20"/>
        <end position="36"/>
    </location>
</feature>
<dbReference type="PROSITE" id="PS50035">
    <property type="entry name" value="PLD"/>
    <property type="match status" value="1"/>
</dbReference>
<keyword evidence="1" id="KW-0472">Membrane</keyword>
<dbReference type="Proteomes" id="UP000245624">
    <property type="component" value="Unassembled WGS sequence"/>
</dbReference>
<dbReference type="SUPFAM" id="SSF56024">
    <property type="entry name" value="Phospholipase D/nuclease"/>
    <property type="match status" value="2"/>
</dbReference>
<evidence type="ECO:0000256" key="1">
    <source>
        <dbReference type="SAM" id="Phobius"/>
    </source>
</evidence>
<gene>
    <name evidence="3" type="ORF">DLJ74_02245</name>
</gene>
<dbReference type="AlphaFoldDB" id="A0A317L1T0"/>
<dbReference type="InterPro" id="IPR001736">
    <property type="entry name" value="PLipase_D/transphosphatidylase"/>
</dbReference>
<name>A0A317L1T0_9BACI</name>
<comment type="caution">
    <text evidence="3">The sequence shown here is derived from an EMBL/GenBank/DDBJ whole genome shotgun (WGS) entry which is preliminary data.</text>
</comment>
<dbReference type="GO" id="GO:0030572">
    <property type="term" value="F:phosphatidyltransferase activity"/>
    <property type="evidence" value="ECO:0007669"/>
    <property type="project" value="UniProtKB-ARBA"/>
</dbReference>
<accession>A0A317L1T0</accession>
<sequence length="496" mass="57099">MKEQAAMKKRHKWHQKRSLWVLFVLSIIYISTIFYHQQKPLPKGINYKGNIHHLTDSEIEFLYDLTYQKNGKEIHEQEIFEEVYQTIENAEEFLILDFFMMNETSAIGRDFPPISRTIRQKIMKQKEKYPDLEIIFITDPINTTYGSHKAQHIEPLSQIGAEVIYTDLNRLRDPNPLYSGFWRMFVKWFGQEGTGWITNPFGNKSPNVTARSYLKLLNIKANHRKVVISEDNGLILSGNPHDASGFHSNVGFKVKGAILKDLIESEQAVAAFSGGDTSLFPTEKELDPLLETTTSSKKDAIQAQIVTEKQTEKRVIQVIKDTTAEDEIWIGMFYLADRTIIDSLKDAADRGASIRIILDPNQNAFGNEKVGLPNIPVASELQNDHSENITIRWYNINKEQYHSKIFYVHGQATSEIVIGSSNFTARNLNNYNLESNLSISSANHQKVVQEVDQYFRIIWNNEDAVYTLAYKEYADSINIVRKIGYTLQKFTMFTTY</sequence>
<dbReference type="CDD" id="cd09130">
    <property type="entry name" value="PLDc_unchar2_2"/>
    <property type="match status" value="1"/>
</dbReference>
<dbReference type="CDD" id="cd09129">
    <property type="entry name" value="PLDc_unchar2_1"/>
    <property type="match status" value="1"/>
</dbReference>
<dbReference type="GO" id="GO:0032049">
    <property type="term" value="P:cardiolipin biosynthetic process"/>
    <property type="evidence" value="ECO:0007669"/>
    <property type="project" value="UniProtKB-ARBA"/>
</dbReference>
<proteinExistence type="predicted"/>
<reference evidence="3 4" key="1">
    <citation type="submission" date="2018-05" db="EMBL/GenBank/DDBJ databases">
        <title>Genomic analysis of Gracilibacillus dipsosauri DD1 reveals novel features of a salt-tolerant amylase.</title>
        <authorList>
            <person name="Deutch C.E."/>
            <person name="Yang S."/>
        </authorList>
    </citation>
    <scope>NUCLEOTIDE SEQUENCE [LARGE SCALE GENOMIC DNA]</scope>
    <source>
        <strain evidence="3 4">DD1</strain>
    </source>
</reference>
<evidence type="ECO:0000259" key="2">
    <source>
        <dbReference type="PROSITE" id="PS50035"/>
    </source>
</evidence>
<feature type="domain" description="PLD phosphodiesterase" evidence="2">
    <location>
        <begin position="397"/>
        <end position="427"/>
    </location>
</feature>
<evidence type="ECO:0000313" key="4">
    <source>
        <dbReference type="Proteomes" id="UP000245624"/>
    </source>
</evidence>
<dbReference type="PANTHER" id="PTHR21248:SF22">
    <property type="entry name" value="PHOSPHOLIPASE D"/>
    <property type="match status" value="1"/>
</dbReference>
<protein>
    <submittedName>
        <fullName evidence="3">Phospholipase</fullName>
    </submittedName>
</protein>
<dbReference type="Pfam" id="PF13091">
    <property type="entry name" value="PLDc_2"/>
    <property type="match status" value="1"/>
</dbReference>
<organism evidence="3 4">
    <name type="scientific">Gracilibacillus dipsosauri</name>
    <dbReference type="NCBI Taxonomy" id="178340"/>
    <lineage>
        <taxon>Bacteria</taxon>
        <taxon>Bacillati</taxon>
        <taxon>Bacillota</taxon>
        <taxon>Bacilli</taxon>
        <taxon>Bacillales</taxon>
        <taxon>Bacillaceae</taxon>
        <taxon>Gracilibacillus</taxon>
    </lineage>
</organism>
<dbReference type="EMBL" id="QGTD01000004">
    <property type="protein sequence ID" value="PWU69772.1"/>
    <property type="molecule type" value="Genomic_DNA"/>
</dbReference>
<dbReference type="Gene3D" id="3.30.870.10">
    <property type="entry name" value="Endonuclease Chain A"/>
    <property type="match status" value="1"/>
</dbReference>
<dbReference type="InterPro" id="IPR025202">
    <property type="entry name" value="PLD-like_dom"/>
</dbReference>
<evidence type="ECO:0000313" key="3">
    <source>
        <dbReference type="EMBL" id="PWU69772.1"/>
    </source>
</evidence>
<keyword evidence="1" id="KW-1133">Transmembrane helix</keyword>
<dbReference type="PANTHER" id="PTHR21248">
    <property type="entry name" value="CARDIOLIPIN SYNTHASE"/>
    <property type="match status" value="1"/>
</dbReference>